<dbReference type="Gene3D" id="3.40.50.150">
    <property type="entry name" value="Vaccinia Virus protein VP39"/>
    <property type="match status" value="1"/>
</dbReference>
<dbReference type="GO" id="GO:0008168">
    <property type="term" value="F:methyltransferase activity"/>
    <property type="evidence" value="ECO:0007669"/>
    <property type="project" value="UniProtKB-KW"/>
</dbReference>
<dbReference type="PANTHER" id="PTHR34203">
    <property type="entry name" value="METHYLTRANSFERASE, FKBM FAMILY PROTEIN"/>
    <property type="match status" value="1"/>
</dbReference>
<feature type="region of interest" description="Disordered" evidence="1">
    <location>
        <begin position="250"/>
        <end position="295"/>
    </location>
</feature>
<feature type="compositionally biased region" description="Low complexity" evidence="1">
    <location>
        <begin position="283"/>
        <end position="295"/>
    </location>
</feature>
<evidence type="ECO:0000313" key="4">
    <source>
        <dbReference type="Proteomes" id="UP001230978"/>
    </source>
</evidence>
<evidence type="ECO:0000313" key="3">
    <source>
        <dbReference type="EMBL" id="WGV16805.1"/>
    </source>
</evidence>
<keyword evidence="4" id="KW-1185">Reference proteome</keyword>
<dbReference type="InterPro" id="IPR029063">
    <property type="entry name" value="SAM-dependent_MTases_sf"/>
</dbReference>
<dbReference type="SUPFAM" id="SSF53335">
    <property type="entry name" value="S-adenosyl-L-methionine-dependent methyltransferases"/>
    <property type="match status" value="1"/>
</dbReference>
<keyword evidence="3" id="KW-0808">Transferase</keyword>
<proteinExistence type="predicted"/>
<dbReference type="PANTHER" id="PTHR34203:SF15">
    <property type="entry name" value="SLL1173 PROTEIN"/>
    <property type="match status" value="1"/>
</dbReference>
<protein>
    <submittedName>
        <fullName evidence="3">FkbM family methyltransferase</fullName>
    </submittedName>
</protein>
<feature type="compositionally biased region" description="Pro residues" evidence="1">
    <location>
        <begin position="267"/>
        <end position="282"/>
    </location>
</feature>
<feature type="domain" description="Methyltransferase FkbM" evidence="2">
    <location>
        <begin position="76"/>
        <end position="218"/>
    </location>
</feature>
<dbReference type="EMBL" id="CP124535">
    <property type="protein sequence ID" value="WGV16805.1"/>
    <property type="molecule type" value="Genomic_DNA"/>
</dbReference>
<keyword evidence="3" id="KW-0489">Methyltransferase</keyword>
<evidence type="ECO:0000256" key="1">
    <source>
        <dbReference type="SAM" id="MobiDB-lite"/>
    </source>
</evidence>
<dbReference type="GO" id="GO:0032259">
    <property type="term" value="P:methylation"/>
    <property type="evidence" value="ECO:0007669"/>
    <property type="project" value="UniProtKB-KW"/>
</dbReference>
<dbReference type="InterPro" id="IPR006342">
    <property type="entry name" value="FkbM_mtfrase"/>
</dbReference>
<dbReference type="Pfam" id="PF05050">
    <property type="entry name" value="Methyltransf_21"/>
    <property type="match status" value="1"/>
</dbReference>
<dbReference type="NCBIfam" id="TIGR01444">
    <property type="entry name" value="fkbM_fam"/>
    <property type="match status" value="1"/>
</dbReference>
<accession>A0ABY8Q7G3</accession>
<dbReference type="Proteomes" id="UP001230978">
    <property type="component" value="Chromosome"/>
</dbReference>
<dbReference type="InterPro" id="IPR052514">
    <property type="entry name" value="SAM-dependent_MTase"/>
</dbReference>
<gene>
    <name evidence="3" type="ORF">QF092_03030</name>
</gene>
<evidence type="ECO:0000259" key="2">
    <source>
        <dbReference type="Pfam" id="PF05050"/>
    </source>
</evidence>
<sequence>MAQGGRHRLEPVANERLTITAPGQVVRSIIHGQAVQFFIADPRDTIQKVQATGQFYEAEELEIIRQWCPPGAVFLDIGANVGNHAIYALKFLHAARVVLCEPNPLAIDILLTNLGLNGLLDRCDTTRLGFGLAERDEDGLMIKARRRNLGGGKIQQVEDGNTEGGSISLRRGDDLLADVTPDFVKIDVEGMEMSVLGGLSALVERSRPVFFVEVDDANRTAFRQWVDDNAYVTRARFRRGRGNENYLIMPHRRRDAQPAEAVAAPVEKPPQPSPPEPSPPPAARKAPSASGKRKS</sequence>
<dbReference type="RefSeq" id="WP_281467512.1">
    <property type="nucleotide sequence ID" value="NZ_CP124535.1"/>
</dbReference>
<organism evidence="3 4">
    <name type="scientific">Fuscovulum ytuae</name>
    <dbReference type="NCBI Taxonomy" id="3042299"/>
    <lineage>
        <taxon>Bacteria</taxon>
        <taxon>Pseudomonadati</taxon>
        <taxon>Pseudomonadota</taxon>
        <taxon>Alphaproteobacteria</taxon>
        <taxon>Rhodobacterales</taxon>
        <taxon>Paracoccaceae</taxon>
        <taxon>Fuscovulum</taxon>
    </lineage>
</organism>
<name>A0ABY8Q7G3_9RHOB</name>
<reference evidence="3 4" key="1">
    <citation type="submission" date="2023-04" db="EMBL/GenBank/DDBJ databases">
        <title>YMD61, complete Genome.</title>
        <authorList>
            <person name="Zhang J."/>
        </authorList>
    </citation>
    <scope>NUCLEOTIDE SEQUENCE [LARGE SCALE GENOMIC DNA]</scope>
    <source>
        <strain evidence="3 4">YMD61</strain>
    </source>
</reference>